<accession>A0A6A6NXS7</accession>
<evidence type="ECO:0000313" key="2">
    <source>
        <dbReference type="Proteomes" id="UP000799766"/>
    </source>
</evidence>
<proteinExistence type="predicted"/>
<name>A0A6A6NXS7_9PEZI</name>
<keyword evidence="2" id="KW-1185">Reference proteome</keyword>
<dbReference type="EMBL" id="MU001683">
    <property type="protein sequence ID" value="KAF2456511.1"/>
    <property type="molecule type" value="Genomic_DNA"/>
</dbReference>
<reference evidence="1" key="1">
    <citation type="journal article" date="2020" name="Stud. Mycol.">
        <title>101 Dothideomycetes genomes: a test case for predicting lifestyles and emergence of pathogens.</title>
        <authorList>
            <person name="Haridas S."/>
            <person name="Albert R."/>
            <person name="Binder M."/>
            <person name="Bloem J."/>
            <person name="Labutti K."/>
            <person name="Salamov A."/>
            <person name="Andreopoulos B."/>
            <person name="Baker S."/>
            <person name="Barry K."/>
            <person name="Bills G."/>
            <person name="Bluhm B."/>
            <person name="Cannon C."/>
            <person name="Castanera R."/>
            <person name="Culley D."/>
            <person name="Daum C."/>
            <person name="Ezra D."/>
            <person name="Gonzalez J."/>
            <person name="Henrissat B."/>
            <person name="Kuo A."/>
            <person name="Liang C."/>
            <person name="Lipzen A."/>
            <person name="Lutzoni F."/>
            <person name="Magnuson J."/>
            <person name="Mondo S."/>
            <person name="Nolan M."/>
            <person name="Ohm R."/>
            <person name="Pangilinan J."/>
            <person name="Park H.-J."/>
            <person name="Ramirez L."/>
            <person name="Alfaro M."/>
            <person name="Sun H."/>
            <person name="Tritt A."/>
            <person name="Yoshinaga Y."/>
            <person name="Zwiers L.-H."/>
            <person name="Turgeon B."/>
            <person name="Goodwin S."/>
            <person name="Spatafora J."/>
            <person name="Crous P."/>
            <person name="Grigoriev I."/>
        </authorList>
    </citation>
    <scope>NUCLEOTIDE SEQUENCE</scope>
    <source>
        <strain evidence="1">ATCC 16933</strain>
    </source>
</reference>
<sequence>MLIIEDEMRLSGTGVVSLRQSREDGAKYACNGPTVHEVLPHVLPPSQKERRQLKVKNIQLC</sequence>
<organism evidence="1 2">
    <name type="scientific">Lineolata rhizophorae</name>
    <dbReference type="NCBI Taxonomy" id="578093"/>
    <lineage>
        <taxon>Eukaryota</taxon>
        <taxon>Fungi</taxon>
        <taxon>Dikarya</taxon>
        <taxon>Ascomycota</taxon>
        <taxon>Pezizomycotina</taxon>
        <taxon>Dothideomycetes</taxon>
        <taxon>Dothideomycetes incertae sedis</taxon>
        <taxon>Lineolatales</taxon>
        <taxon>Lineolataceae</taxon>
        <taxon>Lineolata</taxon>
    </lineage>
</organism>
<protein>
    <submittedName>
        <fullName evidence="1">Uncharacterized protein</fullName>
    </submittedName>
</protein>
<dbReference type="AlphaFoldDB" id="A0A6A6NXS7"/>
<gene>
    <name evidence="1" type="ORF">BDY21DRAFT_347421</name>
</gene>
<evidence type="ECO:0000313" key="1">
    <source>
        <dbReference type="EMBL" id="KAF2456511.1"/>
    </source>
</evidence>
<dbReference type="Proteomes" id="UP000799766">
    <property type="component" value="Unassembled WGS sequence"/>
</dbReference>